<proteinExistence type="predicted"/>
<comment type="caution">
    <text evidence="2">The sequence shown here is derived from an EMBL/GenBank/DDBJ whole genome shotgun (WGS) entry which is preliminary data.</text>
</comment>
<organism evidence="2 3">
    <name type="scientific">Pleurodeles waltl</name>
    <name type="common">Iberian ribbed newt</name>
    <dbReference type="NCBI Taxonomy" id="8319"/>
    <lineage>
        <taxon>Eukaryota</taxon>
        <taxon>Metazoa</taxon>
        <taxon>Chordata</taxon>
        <taxon>Craniata</taxon>
        <taxon>Vertebrata</taxon>
        <taxon>Euteleostomi</taxon>
        <taxon>Amphibia</taxon>
        <taxon>Batrachia</taxon>
        <taxon>Caudata</taxon>
        <taxon>Salamandroidea</taxon>
        <taxon>Salamandridae</taxon>
        <taxon>Pleurodelinae</taxon>
        <taxon>Pleurodeles</taxon>
    </lineage>
</organism>
<gene>
    <name evidence="2" type="ORF">NDU88_007506</name>
</gene>
<protein>
    <submittedName>
        <fullName evidence="2">Uncharacterized protein</fullName>
    </submittedName>
</protein>
<accession>A0AAV7QKY9</accession>
<dbReference type="AlphaFoldDB" id="A0AAV7QKY9"/>
<feature type="region of interest" description="Disordered" evidence="1">
    <location>
        <begin position="35"/>
        <end position="92"/>
    </location>
</feature>
<evidence type="ECO:0000256" key="1">
    <source>
        <dbReference type="SAM" id="MobiDB-lite"/>
    </source>
</evidence>
<feature type="compositionally biased region" description="Low complexity" evidence="1">
    <location>
        <begin position="46"/>
        <end position="58"/>
    </location>
</feature>
<keyword evidence="3" id="KW-1185">Reference proteome</keyword>
<reference evidence="2" key="1">
    <citation type="journal article" date="2022" name="bioRxiv">
        <title>Sequencing and chromosome-scale assembly of the giantPleurodeles waltlgenome.</title>
        <authorList>
            <person name="Brown T."/>
            <person name="Elewa A."/>
            <person name="Iarovenko S."/>
            <person name="Subramanian E."/>
            <person name="Araus A.J."/>
            <person name="Petzold A."/>
            <person name="Susuki M."/>
            <person name="Suzuki K.-i.T."/>
            <person name="Hayashi T."/>
            <person name="Toyoda A."/>
            <person name="Oliveira C."/>
            <person name="Osipova E."/>
            <person name="Leigh N.D."/>
            <person name="Simon A."/>
            <person name="Yun M.H."/>
        </authorList>
    </citation>
    <scope>NUCLEOTIDE SEQUENCE</scope>
    <source>
        <strain evidence="2">20211129_DDA</strain>
        <tissue evidence="2">Liver</tissue>
    </source>
</reference>
<sequence>MLWEGFRSPGLGRSLAGVRQVSLVPGVPEQCLLAPRPPQRSALRQPPGAALPLSGPLGFRSDQQRGAAILHPLPDSARTPEECEGGERKRCS</sequence>
<evidence type="ECO:0000313" key="3">
    <source>
        <dbReference type="Proteomes" id="UP001066276"/>
    </source>
</evidence>
<dbReference type="Proteomes" id="UP001066276">
    <property type="component" value="Chromosome 6"/>
</dbReference>
<name>A0AAV7QKY9_PLEWA</name>
<feature type="compositionally biased region" description="Basic and acidic residues" evidence="1">
    <location>
        <begin position="78"/>
        <end position="92"/>
    </location>
</feature>
<evidence type="ECO:0000313" key="2">
    <source>
        <dbReference type="EMBL" id="KAJ1141171.1"/>
    </source>
</evidence>
<dbReference type="EMBL" id="JANPWB010000010">
    <property type="protein sequence ID" value="KAJ1141171.1"/>
    <property type="molecule type" value="Genomic_DNA"/>
</dbReference>